<dbReference type="InterPro" id="IPR001845">
    <property type="entry name" value="HTH_ArsR_DNA-bd_dom"/>
</dbReference>
<dbReference type="GO" id="GO:0003700">
    <property type="term" value="F:DNA-binding transcription factor activity"/>
    <property type="evidence" value="ECO:0007669"/>
    <property type="project" value="InterPro"/>
</dbReference>
<reference evidence="2" key="1">
    <citation type="journal article" date="2015" name="Nature">
        <title>Complex archaea that bridge the gap between prokaryotes and eukaryotes.</title>
        <authorList>
            <person name="Spang A."/>
            <person name="Saw J.H."/>
            <person name="Jorgensen S.L."/>
            <person name="Zaremba-Niedzwiedzka K."/>
            <person name="Martijn J."/>
            <person name="Lind A.E."/>
            <person name="van Eijk R."/>
            <person name="Schleper C."/>
            <person name="Guy L."/>
            <person name="Ettema T.J."/>
        </authorList>
    </citation>
    <scope>NUCLEOTIDE SEQUENCE</scope>
</reference>
<evidence type="ECO:0000313" key="2">
    <source>
        <dbReference type="EMBL" id="KKM86552.1"/>
    </source>
</evidence>
<gene>
    <name evidence="2" type="ORF">LCGC14_1277890</name>
</gene>
<dbReference type="PROSITE" id="PS50987">
    <property type="entry name" value="HTH_ARSR_2"/>
    <property type="match status" value="1"/>
</dbReference>
<sequence length="31" mass="3467">MESFIQQAKAVSDPTRVRMLKLLEAGELCVC</sequence>
<dbReference type="InterPro" id="IPR036388">
    <property type="entry name" value="WH-like_DNA-bd_sf"/>
</dbReference>
<organism evidence="2">
    <name type="scientific">marine sediment metagenome</name>
    <dbReference type="NCBI Taxonomy" id="412755"/>
    <lineage>
        <taxon>unclassified sequences</taxon>
        <taxon>metagenomes</taxon>
        <taxon>ecological metagenomes</taxon>
    </lineage>
</organism>
<evidence type="ECO:0000259" key="1">
    <source>
        <dbReference type="PROSITE" id="PS50987"/>
    </source>
</evidence>
<dbReference type="PRINTS" id="PR00778">
    <property type="entry name" value="HTHARSR"/>
</dbReference>
<proteinExistence type="predicted"/>
<dbReference type="SUPFAM" id="SSF46785">
    <property type="entry name" value="Winged helix' DNA-binding domain"/>
    <property type="match status" value="1"/>
</dbReference>
<dbReference type="InterPro" id="IPR036390">
    <property type="entry name" value="WH_DNA-bd_sf"/>
</dbReference>
<name>A0A0F9NZ62_9ZZZZ</name>
<dbReference type="Pfam" id="PF01022">
    <property type="entry name" value="HTH_5"/>
    <property type="match status" value="1"/>
</dbReference>
<feature type="domain" description="HTH arsR-type" evidence="1">
    <location>
        <begin position="1"/>
        <end position="31"/>
    </location>
</feature>
<protein>
    <recommendedName>
        <fullName evidence="1">HTH arsR-type domain-containing protein</fullName>
    </recommendedName>
</protein>
<comment type="caution">
    <text evidence="2">The sequence shown here is derived from an EMBL/GenBank/DDBJ whole genome shotgun (WGS) entry which is preliminary data.</text>
</comment>
<feature type="non-terminal residue" evidence="2">
    <location>
        <position position="31"/>
    </location>
</feature>
<accession>A0A0F9NZ62</accession>
<dbReference type="AlphaFoldDB" id="A0A0F9NZ62"/>
<dbReference type="Gene3D" id="1.10.10.10">
    <property type="entry name" value="Winged helix-like DNA-binding domain superfamily/Winged helix DNA-binding domain"/>
    <property type="match status" value="1"/>
</dbReference>
<dbReference type="EMBL" id="LAZR01007238">
    <property type="protein sequence ID" value="KKM86552.1"/>
    <property type="molecule type" value="Genomic_DNA"/>
</dbReference>